<dbReference type="EMBL" id="JADEXN010000004">
    <property type="protein sequence ID" value="MBE9039281.1"/>
    <property type="molecule type" value="Genomic_DNA"/>
</dbReference>
<accession>A0A928Z7Z1</accession>
<organism evidence="1 2">
    <name type="scientific">Zarconia navalis LEGE 11467</name>
    <dbReference type="NCBI Taxonomy" id="1828826"/>
    <lineage>
        <taxon>Bacteria</taxon>
        <taxon>Bacillati</taxon>
        <taxon>Cyanobacteriota</taxon>
        <taxon>Cyanophyceae</taxon>
        <taxon>Oscillatoriophycideae</taxon>
        <taxon>Oscillatoriales</taxon>
        <taxon>Oscillatoriales incertae sedis</taxon>
        <taxon>Zarconia</taxon>
        <taxon>Zarconia navalis</taxon>
    </lineage>
</organism>
<dbReference type="AlphaFoldDB" id="A0A928Z7Z1"/>
<keyword evidence="2" id="KW-1185">Reference proteome</keyword>
<dbReference type="Proteomes" id="UP000621799">
    <property type="component" value="Unassembled WGS sequence"/>
</dbReference>
<reference evidence="1" key="1">
    <citation type="submission" date="2020-10" db="EMBL/GenBank/DDBJ databases">
        <authorList>
            <person name="Castelo-Branco R."/>
            <person name="Eusebio N."/>
            <person name="Adriana R."/>
            <person name="Vieira A."/>
            <person name="Brugerolle De Fraissinette N."/>
            <person name="Rezende De Castro R."/>
            <person name="Schneider M.P."/>
            <person name="Vasconcelos V."/>
            <person name="Leao P.N."/>
        </authorList>
    </citation>
    <scope>NUCLEOTIDE SEQUENCE</scope>
    <source>
        <strain evidence="1">LEGE 11467</strain>
    </source>
</reference>
<gene>
    <name evidence="1" type="ORF">IQ235_00530</name>
</gene>
<name>A0A928Z7Z1_9CYAN</name>
<dbReference type="RefSeq" id="WP_264319545.1">
    <property type="nucleotide sequence ID" value="NZ_JADEXN010000004.1"/>
</dbReference>
<evidence type="ECO:0000313" key="1">
    <source>
        <dbReference type="EMBL" id="MBE9039281.1"/>
    </source>
</evidence>
<comment type="caution">
    <text evidence="1">The sequence shown here is derived from an EMBL/GenBank/DDBJ whole genome shotgun (WGS) entry which is preliminary data.</text>
</comment>
<sequence>MKTSNCLISACRSCRYYKPEGRRGGQCQLLGAPVRGGWKACCHAFPPFTPSWEHFEELMTIDSEEATMHERLPLHSSKPSPTKTVAAKSVASLETSISKALVV</sequence>
<protein>
    <submittedName>
        <fullName evidence="1">Uncharacterized protein</fullName>
    </submittedName>
</protein>
<evidence type="ECO:0000313" key="2">
    <source>
        <dbReference type="Proteomes" id="UP000621799"/>
    </source>
</evidence>
<proteinExistence type="predicted"/>